<gene>
    <name evidence="3" type="ORF">TSPGSL018_18951</name>
</gene>
<evidence type="ECO:0000313" key="3">
    <source>
        <dbReference type="EMBL" id="JAC64147.1"/>
    </source>
</evidence>
<dbReference type="Pfam" id="PF17774">
    <property type="entry name" value="YlmH_RBD"/>
    <property type="match status" value="1"/>
</dbReference>
<dbReference type="InterPro" id="IPR036986">
    <property type="entry name" value="S4_RNA-bd_sf"/>
</dbReference>
<evidence type="ECO:0000256" key="1">
    <source>
        <dbReference type="PROSITE-ProRule" id="PRU00182"/>
    </source>
</evidence>
<dbReference type="AlphaFoldDB" id="A0A061QU43"/>
<feature type="domain" description="Ribosome-associated protein quality control protein P2 RNA-binding" evidence="2">
    <location>
        <begin position="139"/>
        <end position="214"/>
    </location>
</feature>
<dbReference type="CDD" id="cd00165">
    <property type="entry name" value="S4"/>
    <property type="match status" value="1"/>
</dbReference>
<sequence>HIPISYVSSRGFTAFSTRDCSLVPALYRSLNFDRVHTSLFPLRATNFTKFSGLSLEQNETVSRVIDQANQAADKWTVRFTDFLTPPEYTAALQALEPLADVSGVAWGGYPQAERCRMIVGRDEQVEAISDDPDWGHCVAALQVKGNFMFDPATHRDFLGAVLGTGVVRGRVGDVLVSGEQGAQILTVPELVGHFESSLTQVRTVPVSTEQVSLSELRVAPVRTREVRSVEASLRLDAVASAGFRMSRSKMVERIKSGDVRVNWQGGCKAKDEVRAGDVISCAGKGRVQVQSVAETKKGKFAVEMLHFA</sequence>
<dbReference type="PROSITE" id="PS50889">
    <property type="entry name" value="S4"/>
    <property type="match status" value="1"/>
</dbReference>
<keyword evidence="1" id="KW-0694">RNA-binding</keyword>
<dbReference type="Gene3D" id="3.30.70.330">
    <property type="match status" value="1"/>
</dbReference>
<protein>
    <submittedName>
        <fullName evidence="3">Photosystem ii s4 domain protein</fullName>
    </submittedName>
</protein>
<accession>A0A061QU43</accession>
<feature type="non-terminal residue" evidence="3">
    <location>
        <position position="1"/>
    </location>
</feature>
<dbReference type="GO" id="GO:0003723">
    <property type="term" value="F:RNA binding"/>
    <property type="evidence" value="ECO:0007669"/>
    <property type="project" value="UniProtKB-KW"/>
</dbReference>
<dbReference type="Gene3D" id="3.10.290.10">
    <property type="entry name" value="RNA-binding S4 domain"/>
    <property type="match status" value="1"/>
</dbReference>
<dbReference type="EMBL" id="GBEZ01022703">
    <property type="protein sequence ID" value="JAC64147.1"/>
    <property type="molecule type" value="Transcribed_RNA"/>
</dbReference>
<dbReference type="PANTHER" id="PTHR13633:SF3">
    <property type="entry name" value="MITOCHONDRIAL TRANSCRIPTION RESCUE FACTOR 1"/>
    <property type="match status" value="1"/>
</dbReference>
<organism evidence="3">
    <name type="scientific">Tetraselmis sp. GSL018</name>
    <dbReference type="NCBI Taxonomy" id="582737"/>
    <lineage>
        <taxon>Eukaryota</taxon>
        <taxon>Viridiplantae</taxon>
        <taxon>Chlorophyta</taxon>
        <taxon>core chlorophytes</taxon>
        <taxon>Chlorodendrophyceae</taxon>
        <taxon>Chlorodendrales</taxon>
        <taxon>Chlorodendraceae</taxon>
        <taxon>Tetraselmis</taxon>
    </lineage>
</organism>
<dbReference type="NCBIfam" id="TIGR03069">
    <property type="entry name" value="PS_II_S4"/>
    <property type="match status" value="1"/>
</dbReference>
<dbReference type="InterPro" id="IPR012677">
    <property type="entry name" value="Nucleotide-bd_a/b_plait_sf"/>
</dbReference>
<dbReference type="SUPFAM" id="SSF55174">
    <property type="entry name" value="Alpha-L RNA-binding motif"/>
    <property type="match status" value="1"/>
</dbReference>
<reference evidence="3" key="1">
    <citation type="submission" date="2014-05" db="EMBL/GenBank/DDBJ databases">
        <title>The transcriptome of the halophilic microalga Tetraselmis sp. GSL018 isolated from the Great Salt Lake, Utah.</title>
        <authorList>
            <person name="Jinkerson R.E."/>
            <person name="D'Adamo S."/>
            <person name="Posewitz M.C."/>
        </authorList>
    </citation>
    <scope>NUCLEOTIDE SEQUENCE</scope>
    <source>
        <strain evidence="3">GSL018</strain>
    </source>
</reference>
<dbReference type="PANTHER" id="PTHR13633">
    <property type="entry name" value="MITOCHONDRIAL TRANSCRIPTION RESCUE FACTOR 1"/>
    <property type="match status" value="1"/>
</dbReference>
<dbReference type="Gene3D" id="3.30.1370.160">
    <property type="match status" value="1"/>
</dbReference>
<name>A0A061QU43_9CHLO</name>
<evidence type="ECO:0000259" key="2">
    <source>
        <dbReference type="Pfam" id="PF17774"/>
    </source>
</evidence>
<dbReference type="InterPro" id="IPR017506">
    <property type="entry name" value="PSII_S4"/>
</dbReference>
<dbReference type="InterPro" id="IPR040591">
    <property type="entry name" value="RqcP2_RBD"/>
</dbReference>
<proteinExistence type="predicted"/>